<dbReference type="EMBL" id="JAHLFG010000009">
    <property type="protein sequence ID" value="MBU3826022.1"/>
    <property type="molecule type" value="Genomic_DNA"/>
</dbReference>
<dbReference type="NCBIfam" id="NF004363">
    <property type="entry name" value="PRK05738.2-4"/>
    <property type="match status" value="1"/>
</dbReference>
<dbReference type="InterPro" id="IPR013025">
    <property type="entry name" value="Ribosomal_uL23-like"/>
</dbReference>
<evidence type="ECO:0000313" key="7">
    <source>
        <dbReference type="EMBL" id="MBU3826022.1"/>
    </source>
</evidence>
<name>A0A9E2NRE8_9GAMM</name>
<sequence>MSRQARLMNILRAPIISEKGNMVAESNNTAAFKVLPNARKDEIKQAVEMLFNVKVLSVRTLNVAGKARRSAHGMGRRSDWKKAYVTLEKGQELNFDALSADKENK</sequence>
<gene>
    <name evidence="6 7" type="primary">rplW</name>
    <name evidence="7" type="ORF">IAA31_00810</name>
</gene>
<reference evidence="7" key="2">
    <citation type="submission" date="2021-04" db="EMBL/GenBank/DDBJ databases">
        <authorList>
            <person name="Gilroy R."/>
        </authorList>
    </citation>
    <scope>NUCLEOTIDE SEQUENCE</scope>
    <source>
        <strain evidence="7">687</strain>
    </source>
</reference>
<keyword evidence="5 6" id="KW-0687">Ribonucleoprotein</keyword>
<dbReference type="NCBIfam" id="NF004366">
    <property type="entry name" value="PRK05738.3-2"/>
    <property type="match status" value="1"/>
</dbReference>
<dbReference type="PANTHER" id="PTHR12059:SF5">
    <property type="entry name" value="LARGE RIBOSOMAL SUBUNIT PROTEIN UL23M"/>
    <property type="match status" value="1"/>
</dbReference>
<dbReference type="Pfam" id="PF00276">
    <property type="entry name" value="Ribosomal_L23"/>
    <property type="match status" value="1"/>
</dbReference>
<keyword evidence="3 6" id="KW-0694">RNA-binding</keyword>
<comment type="caution">
    <text evidence="7">The sequence shown here is derived from an EMBL/GenBank/DDBJ whole genome shotgun (WGS) entry which is preliminary data.</text>
</comment>
<dbReference type="GO" id="GO:0003735">
    <property type="term" value="F:structural constituent of ribosome"/>
    <property type="evidence" value="ECO:0007669"/>
    <property type="project" value="InterPro"/>
</dbReference>
<organism evidence="7 8">
    <name type="scientific">Candidatus Anaerobiospirillum merdipullorum</name>
    <dbReference type="NCBI Taxonomy" id="2838450"/>
    <lineage>
        <taxon>Bacteria</taxon>
        <taxon>Pseudomonadati</taxon>
        <taxon>Pseudomonadota</taxon>
        <taxon>Gammaproteobacteria</taxon>
        <taxon>Aeromonadales</taxon>
        <taxon>Succinivibrionaceae</taxon>
        <taxon>Anaerobiospirillum</taxon>
    </lineage>
</organism>
<dbReference type="AlphaFoldDB" id="A0A9E2NRE8"/>
<dbReference type="SUPFAM" id="SSF54189">
    <property type="entry name" value="Ribosomal proteins S24e, L23 and L15e"/>
    <property type="match status" value="1"/>
</dbReference>
<dbReference type="Gene3D" id="3.30.70.330">
    <property type="match status" value="1"/>
</dbReference>
<dbReference type="GO" id="GO:1990904">
    <property type="term" value="C:ribonucleoprotein complex"/>
    <property type="evidence" value="ECO:0007669"/>
    <property type="project" value="UniProtKB-KW"/>
</dbReference>
<evidence type="ECO:0000256" key="2">
    <source>
        <dbReference type="ARBA" id="ARBA00022730"/>
    </source>
</evidence>
<evidence type="ECO:0000256" key="6">
    <source>
        <dbReference type="HAMAP-Rule" id="MF_01369"/>
    </source>
</evidence>
<dbReference type="InterPro" id="IPR012678">
    <property type="entry name" value="Ribosomal_uL23/eL15/eS24_sf"/>
</dbReference>
<comment type="function">
    <text evidence="6">One of the early assembly proteins it binds 23S rRNA. One of the proteins that surrounds the polypeptide exit tunnel on the outside of the ribosome. Forms the main docking site for trigger factor binding to the ribosome.</text>
</comment>
<keyword evidence="2 6" id="KW-0699">rRNA-binding</keyword>
<evidence type="ECO:0000313" key="8">
    <source>
        <dbReference type="Proteomes" id="UP000824150"/>
    </source>
</evidence>
<reference evidence="7" key="1">
    <citation type="journal article" date="2021" name="PeerJ">
        <title>Extensive microbial diversity within the chicken gut microbiome revealed by metagenomics and culture.</title>
        <authorList>
            <person name="Gilroy R."/>
            <person name="Ravi A."/>
            <person name="Getino M."/>
            <person name="Pursley I."/>
            <person name="Horton D.L."/>
            <person name="Alikhan N.F."/>
            <person name="Baker D."/>
            <person name="Gharbi K."/>
            <person name="Hall N."/>
            <person name="Watson M."/>
            <person name="Adriaenssens E.M."/>
            <person name="Foster-Nyarko E."/>
            <person name="Jarju S."/>
            <person name="Secka A."/>
            <person name="Antonio M."/>
            <person name="Oren A."/>
            <person name="Chaudhuri R.R."/>
            <person name="La Ragione R."/>
            <person name="Hildebrand F."/>
            <person name="Pallen M.J."/>
        </authorList>
    </citation>
    <scope>NUCLEOTIDE SEQUENCE</scope>
    <source>
        <strain evidence="7">687</strain>
    </source>
</reference>
<protein>
    <recommendedName>
        <fullName evidence="6">Large ribosomal subunit protein uL23</fullName>
    </recommendedName>
</protein>
<dbReference type="Proteomes" id="UP000824150">
    <property type="component" value="Unassembled WGS sequence"/>
</dbReference>
<dbReference type="HAMAP" id="MF_01369_B">
    <property type="entry name" value="Ribosomal_uL23_B"/>
    <property type="match status" value="1"/>
</dbReference>
<dbReference type="FunFam" id="3.30.70.330:FF:000001">
    <property type="entry name" value="50S ribosomal protein L23"/>
    <property type="match status" value="1"/>
</dbReference>
<comment type="subunit">
    <text evidence="6">Part of the 50S ribosomal subunit. Contacts protein L29, and trigger factor when it is bound to the ribosome.</text>
</comment>
<evidence type="ECO:0000256" key="3">
    <source>
        <dbReference type="ARBA" id="ARBA00022884"/>
    </source>
</evidence>
<proteinExistence type="inferred from homology"/>
<dbReference type="PANTHER" id="PTHR12059">
    <property type="entry name" value="RIBOSOMAL PROTEIN L23-RELATED"/>
    <property type="match status" value="1"/>
</dbReference>
<dbReference type="GO" id="GO:0006412">
    <property type="term" value="P:translation"/>
    <property type="evidence" value="ECO:0007669"/>
    <property type="project" value="UniProtKB-UniRule"/>
</dbReference>
<accession>A0A9E2NRE8</accession>
<evidence type="ECO:0000256" key="4">
    <source>
        <dbReference type="ARBA" id="ARBA00022980"/>
    </source>
</evidence>
<dbReference type="GO" id="GO:0019843">
    <property type="term" value="F:rRNA binding"/>
    <property type="evidence" value="ECO:0007669"/>
    <property type="project" value="UniProtKB-UniRule"/>
</dbReference>
<evidence type="ECO:0000256" key="5">
    <source>
        <dbReference type="ARBA" id="ARBA00023274"/>
    </source>
</evidence>
<comment type="similarity">
    <text evidence="1 6">Belongs to the universal ribosomal protein uL23 family.</text>
</comment>
<evidence type="ECO:0000256" key="1">
    <source>
        <dbReference type="ARBA" id="ARBA00006700"/>
    </source>
</evidence>
<dbReference type="NCBIfam" id="NF004359">
    <property type="entry name" value="PRK05738.1-3"/>
    <property type="match status" value="1"/>
</dbReference>
<dbReference type="InterPro" id="IPR012677">
    <property type="entry name" value="Nucleotide-bd_a/b_plait_sf"/>
</dbReference>
<dbReference type="GO" id="GO:0005840">
    <property type="term" value="C:ribosome"/>
    <property type="evidence" value="ECO:0007669"/>
    <property type="project" value="UniProtKB-KW"/>
</dbReference>
<keyword evidence="4 6" id="KW-0689">Ribosomal protein</keyword>